<evidence type="ECO:0000313" key="2">
    <source>
        <dbReference type="Proteomes" id="UP000324176"/>
    </source>
</evidence>
<proteinExistence type="predicted"/>
<dbReference type="Proteomes" id="UP000324176">
    <property type="component" value="Unassembled WGS sequence"/>
</dbReference>
<organism evidence="1 2">
    <name type="scientific">Nitrosomonas communis</name>
    <dbReference type="NCBI Taxonomy" id="44574"/>
    <lineage>
        <taxon>Bacteria</taxon>
        <taxon>Pseudomonadati</taxon>
        <taxon>Pseudomonadota</taxon>
        <taxon>Betaproteobacteria</taxon>
        <taxon>Nitrosomonadales</taxon>
        <taxon>Nitrosomonadaceae</taxon>
        <taxon>Nitrosomonas</taxon>
    </lineage>
</organism>
<accession>A0A5D3YBV8</accession>
<evidence type="ECO:0000313" key="1">
    <source>
        <dbReference type="EMBL" id="TYP86661.1"/>
    </source>
</evidence>
<name>A0A5D3YBV8_9PROT</name>
<comment type="caution">
    <text evidence="1">The sequence shown here is derived from an EMBL/GenBank/DDBJ whole genome shotgun (WGS) entry which is preliminary data.</text>
</comment>
<gene>
    <name evidence="1" type="ORF">BCL69_103041</name>
</gene>
<reference evidence="1 2" key="1">
    <citation type="submission" date="2019-07" db="EMBL/GenBank/DDBJ databases">
        <title>Active sludge and wastewater microbial communities from Klosterneuburg, Austria.</title>
        <authorList>
            <person name="Wagner M."/>
        </authorList>
    </citation>
    <scope>NUCLEOTIDE SEQUENCE [LARGE SCALE GENOMIC DNA]</scope>
    <source>
        <strain evidence="1 2">Nm2</strain>
    </source>
</reference>
<protein>
    <submittedName>
        <fullName evidence="1">Uncharacterized protein</fullName>
    </submittedName>
</protein>
<sequence>MDNWLSPSALLAISLGSNVTASIEALKHGPIKPLAWLTDLPLFGTKLDSYWQGLISGGNEAVMLFKELLEPH</sequence>
<dbReference type="RefSeq" id="WP_052752035.1">
    <property type="nucleotide sequence ID" value="NZ_CP011451.1"/>
</dbReference>
<dbReference type="AlphaFoldDB" id="A0A5D3YBV8"/>
<dbReference type="EMBL" id="VNHT01000030">
    <property type="protein sequence ID" value="TYP86661.1"/>
    <property type="molecule type" value="Genomic_DNA"/>
</dbReference>